<dbReference type="OrthoDB" id="2515046at2"/>
<dbReference type="InterPro" id="IPR006059">
    <property type="entry name" value="SBP"/>
</dbReference>
<proteinExistence type="predicted"/>
<reference evidence="1 2" key="1">
    <citation type="journal article" date="2017" name="Elife">
        <title>Extensive horizontal gene transfer in cheese-associated bacteria.</title>
        <authorList>
            <person name="Bonham K.S."/>
            <person name="Wolfe B.E."/>
            <person name="Dutton R.J."/>
        </authorList>
    </citation>
    <scope>NUCLEOTIDE SEQUENCE [LARGE SCALE GENOMIC DNA]</scope>
    <source>
        <strain evidence="1 2">341_9</strain>
    </source>
</reference>
<dbReference type="AlphaFoldDB" id="A0A2A3YMH8"/>
<evidence type="ECO:0000313" key="1">
    <source>
        <dbReference type="EMBL" id="PCC40566.1"/>
    </source>
</evidence>
<dbReference type="InterPro" id="IPR050490">
    <property type="entry name" value="Bact_solute-bd_prot1"/>
</dbReference>
<dbReference type="Pfam" id="PF01547">
    <property type="entry name" value="SBP_bac_1"/>
    <property type="match status" value="1"/>
</dbReference>
<protein>
    <submittedName>
        <fullName evidence="1">Sugar ABC transporter substrate-binding protein</fullName>
    </submittedName>
</protein>
<organism evidence="1 2">
    <name type="scientific">Brachybacterium alimentarium</name>
    <dbReference type="NCBI Taxonomy" id="47845"/>
    <lineage>
        <taxon>Bacteria</taxon>
        <taxon>Bacillati</taxon>
        <taxon>Actinomycetota</taxon>
        <taxon>Actinomycetes</taxon>
        <taxon>Micrococcales</taxon>
        <taxon>Dermabacteraceae</taxon>
        <taxon>Brachybacterium</taxon>
    </lineage>
</organism>
<dbReference type="InterPro" id="IPR006311">
    <property type="entry name" value="TAT_signal"/>
</dbReference>
<dbReference type="EMBL" id="NRGR01000005">
    <property type="protein sequence ID" value="PCC40566.1"/>
    <property type="molecule type" value="Genomic_DNA"/>
</dbReference>
<name>A0A2A3YMH8_9MICO</name>
<dbReference type="Proteomes" id="UP000218598">
    <property type="component" value="Unassembled WGS sequence"/>
</dbReference>
<accession>A0A2A3YMH8</accession>
<comment type="caution">
    <text evidence="1">The sequence shown here is derived from an EMBL/GenBank/DDBJ whole genome shotgun (WGS) entry which is preliminary data.</text>
</comment>
<evidence type="ECO:0000313" key="2">
    <source>
        <dbReference type="Proteomes" id="UP000218598"/>
    </source>
</evidence>
<sequence length="445" mass="46418">MTSAPHPVPTRGPSRRRVLSAGAALGGATLGATALAGCGSVTGSDAVELTFWSWAPGIEDVVAVWNEQNPDVQVLVSRQDAGDAAVTKLLTAVRAGNGAPDLVQVEYQAITSLVAANAVADLSADLDPSTAGHFAEGIWSSVGLQGDSVYAVPQDTGPLQFYYRGDVFDELGLAEPSTWDDYADAARAIHEADESMFLGTFSSTDPGQFVGLVQQAGASWWEIAGDRWKVAIDAEPTRRVAEFWGGLVEEGVIATEPMYTPQWNAALNDGTQVGWVSAAWAPGVLAGNAGSTAGEWRMATIPQWEAGDAATGNWGGSTTAVTVDAAHRAEAVRFAEWMNTSTDGVLALVQKSGVFPADLPGAPAALAEPPEFFANQSDFYELSTDNAAGVRPFTFGPNVNVAYAIFNDAFATATRTGTAAAFGDAIRAVHDGTVADLENQGYLLA</sequence>
<dbReference type="Gene3D" id="3.40.190.10">
    <property type="entry name" value="Periplasmic binding protein-like II"/>
    <property type="match status" value="1"/>
</dbReference>
<dbReference type="PROSITE" id="PS51318">
    <property type="entry name" value="TAT"/>
    <property type="match status" value="1"/>
</dbReference>
<dbReference type="PANTHER" id="PTHR43649">
    <property type="entry name" value="ARABINOSE-BINDING PROTEIN-RELATED"/>
    <property type="match status" value="1"/>
</dbReference>
<dbReference type="SUPFAM" id="SSF53850">
    <property type="entry name" value="Periplasmic binding protein-like II"/>
    <property type="match status" value="1"/>
</dbReference>
<dbReference type="RefSeq" id="WP_096196357.1">
    <property type="nucleotide sequence ID" value="NZ_NRGR01000005.1"/>
</dbReference>
<keyword evidence="2" id="KW-1185">Reference proteome</keyword>
<gene>
    <name evidence="1" type="ORF">CIK66_01965</name>
</gene>
<dbReference type="PANTHER" id="PTHR43649:SF14">
    <property type="entry name" value="BLR3389 PROTEIN"/>
    <property type="match status" value="1"/>
</dbReference>